<accession>A6W8T2</accession>
<keyword evidence="2" id="KW-1185">Reference proteome</keyword>
<name>A6W8T2_KINRD</name>
<dbReference type="HOGENOM" id="CLU_2287739_0_0_11"/>
<reference evidence="2" key="1">
    <citation type="journal article" date="2008" name="PLoS ONE">
        <title>Survival in nuclear waste, extreme resistance, and potential applications gleaned from the genome sequence of Kineococcus radiotolerans SRS30216.</title>
        <authorList>
            <person name="Bagwell C.E."/>
            <person name="Bhat S."/>
            <person name="Hawkins G.M."/>
            <person name="Smith B.W."/>
            <person name="Biswas T."/>
            <person name="Hoover T.R."/>
            <person name="Saunders E."/>
            <person name="Han C.S."/>
            <person name="Tsodikov O.V."/>
            <person name="Shimkets L.J."/>
        </authorList>
    </citation>
    <scope>NUCLEOTIDE SEQUENCE [LARGE SCALE GENOMIC DNA]</scope>
    <source>
        <strain evidence="2">ATCC BAA-149 / DSM 14245 / SRS30216</strain>
    </source>
</reference>
<dbReference type="STRING" id="266940.Krad_1735"/>
<protein>
    <submittedName>
        <fullName evidence="1">Uncharacterized protein</fullName>
    </submittedName>
</protein>
<evidence type="ECO:0000313" key="2">
    <source>
        <dbReference type="Proteomes" id="UP000001116"/>
    </source>
</evidence>
<dbReference type="EMBL" id="CP000750">
    <property type="protein sequence ID" value="ABS03221.1"/>
    <property type="molecule type" value="Genomic_DNA"/>
</dbReference>
<dbReference type="KEGG" id="kra:Krad_1735"/>
<proteinExistence type="predicted"/>
<organism evidence="1 2">
    <name type="scientific">Kineococcus radiotolerans (strain ATCC BAA-149 / DSM 14245 / SRS30216)</name>
    <dbReference type="NCBI Taxonomy" id="266940"/>
    <lineage>
        <taxon>Bacteria</taxon>
        <taxon>Bacillati</taxon>
        <taxon>Actinomycetota</taxon>
        <taxon>Actinomycetes</taxon>
        <taxon>Kineosporiales</taxon>
        <taxon>Kineosporiaceae</taxon>
        <taxon>Kineococcus</taxon>
    </lineage>
</organism>
<evidence type="ECO:0000313" key="1">
    <source>
        <dbReference type="EMBL" id="ABS03221.1"/>
    </source>
</evidence>
<dbReference type="Proteomes" id="UP000001116">
    <property type="component" value="Chromosome"/>
</dbReference>
<gene>
    <name evidence="1" type="ordered locus">Krad_1735</name>
</gene>
<dbReference type="AlphaFoldDB" id="A6W8T2"/>
<sequence>MSDGVEVYRVMDRRPRKTAAWLLRTAYQHGAREPRADRAPWSALARTLTAAGRLLWRAQNPQMRWQAEWPGCRRAVRALTKRGAYAKAHRTRATQNGAGHA</sequence>